<dbReference type="InterPro" id="IPR011990">
    <property type="entry name" value="TPR-like_helical_dom_sf"/>
</dbReference>
<evidence type="ECO:0000256" key="1">
    <source>
        <dbReference type="ARBA" id="ARBA00022737"/>
    </source>
</evidence>
<dbReference type="PANTHER" id="PTHR47447:SF17">
    <property type="entry name" value="OS12G0638900 PROTEIN"/>
    <property type="match status" value="1"/>
</dbReference>
<dbReference type="Gene3D" id="1.25.40.10">
    <property type="entry name" value="Tetratricopeptide repeat domain"/>
    <property type="match status" value="2"/>
</dbReference>
<dbReference type="EMBL" id="CAXAMN010024406">
    <property type="protein sequence ID" value="CAK9086455.1"/>
    <property type="molecule type" value="Genomic_DNA"/>
</dbReference>
<dbReference type="PROSITE" id="PS51375">
    <property type="entry name" value="PPR"/>
    <property type="match status" value="1"/>
</dbReference>
<proteinExistence type="predicted"/>
<name>A0ABP0QG43_9DINO</name>
<protein>
    <recommendedName>
        <fullName evidence="5">Pentatricopeptide repeat-containing protein, chloroplastic</fullName>
    </recommendedName>
</protein>
<comment type="caution">
    <text evidence="3">The sequence shown here is derived from an EMBL/GenBank/DDBJ whole genome shotgun (WGS) entry which is preliminary data.</text>
</comment>
<sequence>MHCTVLSSEVSADIISFNTVLSASSWRDALQSFQTLQTTASLRCDATSINSLLSACEKGSAWAEALSLLAWRHADVFAQSATISACSKVKLWEEALRCAPCPKKANVVTCSASIKACEEGGLWLEALHSLGELAGYRCVGNVFTYSAAISACEKSSAWPAASGLFQQMASCRVRPNVVSYGAAVKAAKDWQLSILILAEMVEAALRINTVVFSAVIAACARASQRNLVLAMSSEMVTAGVAMDAETCSAIVSVQLLPSTFTLQLLQRSCEASRAAFREDALIHFRS</sequence>
<evidence type="ECO:0000313" key="3">
    <source>
        <dbReference type="EMBL" id="CAK9086455.1"/>
    </source>
</evidence>
<organism evidence="3 4">
    <name type="scientific">Durusdinium trenchii</name>
    <dbReference type="NCBI Taxonomy" id="1381693"/>
    <lineage>
        <taxon>Eukaryota</taxon>
        <taxon>Sar</taxon>
        <taxon>Alveolata</taxon>
        <taxon>Dinophyceae</taxon>
        <taxon>Suessiales</taxon>
        <taxon>Symbiodiniaceae</taxon>
        <taxon>Durusdinium</taxon>
    </lineage>
</organism>
<dbReference type="PANTHER" id="PTHR47447">
    <property type="entry name" value="OS03G0856100 PROTEIN"/>
    <property type="match status" value="1"/>
</dbReference>
<keyword evidence="4" id="KW-1185">Reference proteome</keyword>
<reference evidence="3 4" key="1">
    <citation type="submission" date="2024-02" db="EMBL/GenBank/DDBJ databases">
        <authorList>
            <person name="Chen Y."/>
            <person name="Shah S."/>
            <person name="Dougan E. K."/>
            <person name="Thang M."/>
            <person name="Chan C."/>
        </authorList>
    </citation>
    <scope>NUCLEOTIDE SEQUENCE [LARGE SCALE GENOMIC DNA]</scope>
</reference>
<dbReference type="InterPro" id="IPR002885">
    <property type="entry name" value="PPR_rpt"/>
</dbReference>
<evidence type="ECO:0000313" key="4">
    <source>
        <dbReference type="Proteomes" id="UP001642484"/>
    </source>
</evidence>
<accession>A0ABP0QG43</accession>
<feature type="repeat" description="PPR" evidence="2">
    <location>
        <begin position="141"/>
        <end position="175"/>
    </location>
</feature>
<evidence type="ECO:0008006" key="5">
    <source>
        <dbReference type="Google" id="ProtNLM"/>
    </source>
</evidence>
<dbReference type="Pfam" id="PF01535">
    <property type="entry name" value="PPR"/>
    <property type="match status" value="1"/>
</dbReference>
<dbReference type="Proteomes" id="UP001642484">
    <property type="component" value="Unassembled WGS sequence"/>
</dbReference>
<keyword evidence="1" id="KW-0677">Repeat</keyword>
<gene>
    <name evidence="3" type="ORF">CCMP2556_LOCUS41878</name>
</gene>
<evidence type="ECO:0000256" key="2">
    <source>
        <dbReference type="PROSITE-ProRule" id="PRU00708"/>
    </source>
</evidence>